<name>A0A7Y0LVZ2_CELFI</name>
<dbReference type="RefSeq" id="WP_169322901.1">
    <property type="nucleotide sequence ID" value="NZ_JABCJJ010000002.1"/>
</dbReference>
<organism evidence="3 4">
    <name type="scientific">Cellulomonas fimi</name>
    <dbReference type="NCBI Taxonomy" id="1708"/>
    <lineage>
        <taxon>Bacteria</taxon>
        <taxon>Bacillati</taxon>
        <taxon>Actinomycetota</taxon>
        <taxon>Actinomycetes</taxon>
        <taxon>Micrococcales</taxon>
        <taxon>Cellulomonadaceae</taxon>
        <taxon>Cellulomonas</taxon>
    </lineage>
</organism>
<evidence type="ECO:0000313" key="4">
    <source>
        <dbReference type="Proteomes" id="UP000562124"/>
    </source>
</evidence>
<feature type="region of interest" description="Disordered" evidence="1">
    <location>
        <begin position="1"/>
        <end position="64"/>
    </location>
</feature>
<evidence type="ECO:0000313" key="3">
    <source>
        <dbReference type="EMBL" id="NMR18965.1"/>
    </source>
</evidence>
<keyword evidence="4" id="KW-1185">Reference proteome</keyword>
<accession>A0A7Y0LVZ2</accession>
<sequence length="177" mass="18219">MSTDQTRPVPEPDRTLDPRQRAAIDRDEPTTEITRDTSTVEGTAVGDLPGESDATRELPTGATPREELVFDTFRPDVTPPAPSAPYAPTAPYAPSAPYAPADQGGTAVEAAPVARKPALRVGTVVWGLVLAVIGAGIVAIAAGVSFDLELASIGLLALAGIGLVVGSVATGARRRNR</sequence>
<dbReference type="AlphaFoldDB" id="A0A7Y0LVZ2"/>
<feature type="compositionally biased region" description="Basic and acidic residues" evidence="1">
    <location>
        <begin position="10"/>
        <end position="35"/>
    </location>
</feature>
<gene>
    <name evidence="3" type="ORF">HIR71_01780</name>
</gene>
<dbReference type="Proteomes" id="UP000562124">
    <property type="component" value="Unassembled WGS sequence"/>
</dbReference>
<feature type="transmembrane region" description="Helical" evidence="2">
    <location>
        <begin position="150"/>
        <end position="172"/>
    </location>
</feature>
<feature type="transmembrane region" description="Helical" evidence="2">
    <location>
        <begin position="124"/>
        <end position="144"/>
    </location>
</feature>
<evidence type="ECO:0000256" key="2">
    <source>
        <dbReference type="SAM" id="Phobius"/>
    </source>
</evidence>
<keyword evidence="2" id="KW-0472">Membrane</keyword>
<proteinExistence type="predicted"/>
<reference evidence="3 4" key="1">
    <citation type="submission" date="2020-04" db="EMBL/GenBank/DDBJ databases">
        <title>Sequencing and Assembly of C. fimi.</title>
        <authorList>
            <person name="Ramsey A.R."/>
        </authorList>
    </citation>
    <scope>NUCLEOTIDE SEQUENCE [LARGE SCALE GENOMIC DNA]</scope>
    <source>
        <strain evidence="3 4">SB</strain>
    </source>
</reference>
<evidence type="ECO:0000256" key="1">
    <source>
        <dbReference type="SAM" id="MobiDB-lite"/>
    </source>
</evidence>
<comment type="caution">
    <text evidence="3">The sequence shown here is derived from an EMBL/GenBank/DDBJ whole genome shotgun (WGS) entry which is preliminary data.</text>
</comment>
<keyword evidence="2" id="KW-0812">Transmembrane</keyword>
<protein>
    <submittedName>
        <fullName evidence="3">Uncharacterized protein</fullName>
    </submittedName>
</protein>
<dbReference type="EMBL" id="JABCJJ010000002">
    <property type="protein sequence ID" value="NMR18965.1"/>
    <property type="molecule type" value="Genomic_DNA"/>
</dbReference>
<keyword evidence="2" id="KW-1133">Transmembrane helix</keyword>